<feature type="transmembrane region" description="Helical" evidence="8">
    <location>
        <begin position="214"/>
        <end position="231"/>
    </location>
</feature>
<protein>
    <submittedName>
        <fullName evidence="9">Permease</fullName>
    </submittedName>
</protein>
<dbReference type="GO" id="GO:0055085">
    <property type="term" value="P:transmembrane transport"/>
    <property type="evidence" value="ECO:0007669"/>
    <property type="project" value="TreeGrafter"/>
</dbReference>
<evidence type="ECO:0000256" key="8">
    <source>
        <dbReference type="SAM" id="Phobius"/>
    </source>
</evidence>
<feature type="transmembrane region" description="Helical" evidence="8">
    <location>
        <begin position="39"/>
        <end position="57"/>
    </location>
</feature>
<dbReference type="Pfam" id="PF01594">
    <property type="entry name" value="AI-2E_transport"/>
    <property type="match status" value="1"/>
</dbReference>
<evidence type="ECO:0000256" key="7">
    <source>
        <dbReference type="ARBA" id="ARBA00023136"/>
    </source>
</evidence>
<dbReference type="EMBL" id="LVJE01000008">
    <property type="protein sequence ID" value="OAB29437.1"/>
    <property type="molecule type" value="Genomic_DNA"/>
</dbReference>
<dbReference type="RefSeq" id="WP_066077394.1">
    <property type="nucleotide sequence ID" value="NZ_FRDK01000006.1"/>
</dbReference>
<dbReference type="PANTHER" id="PTHR21716:SF53">
    <property type="entry name" value="PERMEASE PERM-RELATED"/>
    <property type="match status" value="1"/>
</dbReference>
<organism evidence="9 10">
    <name type="scientific">Flavobacterium fryxellicola</name>
    <dbReference type="NCBI Taxonomy" id="249352"/>
    <lineage>
        <taxon>Bacteria</taxon>
        <taxon>Pseudomonadati</taxon>
        <taxon>Bacteroidota</taxon>
        <taxon>Flavobacteriia</taxon>
        <taxon>Flavobacteriales</taxon>
        <taxon>Flavobacteriaceae</taxon>
        <taxon>Flavobacterium</taxon>
    </lineage>
</organism>
<keyword evidence="7 8" id="KW-0472">Membrane</keyword>
<comment type="caution">
    <text evidence="9">The sequence shown here is derived from an EMBL/GenBank/DDBJ whole genome shotgun (WGS) entry which is preliminary data.</text>
</comment>
<evidence type="ECO:0000256" key="6">
    <source>
        <dbReference type="ARBA" id="ARBA00022989"/>
    </source>
</evidence>
<evidence type="ECO:0000313" key="9">
    <source>
        <dbReference type="EMBL" id="OAB29437.1"/>
    </source>
</evidence>
<keyword evidence="5 8" id="KW-0812">Transmembrane</keyword>
<dbReference type="Proteomes" id="UP000077164">
    <property type="component" value="Unassembled WGS sequence"/>
</dbReference>
<proteinExistence type="inferred from homology"/>
<evidence type="ECO:0000256" key="5">
    <source>
        <dbReference type="ARBA" id="ARBA00022692"/>
    </source>
</evidence>
<accession>A0A167YI58</accession>
<keyword evidence="10" id="KW-1185">Reference proteome</keyword>
<comment type="subcellular location">
    <subcellularLocation>
        <location evidence="1">Cell membrane</location>
        <topology evidence="1">Multi-pass membrane protein</topology>
    </subcellularLocation>
</comment>
<sequence>MMQSSKTPGPFLTSRNYTVFEILQFIVLASLVLYFGKTLFIPLSFSLLISFILYPICKWMQGKGIGKGIAIFISILGVTLLAGAVLYLLFAQFTEFLNEWQSLRVKLAEAVKELSLLLSERFNISLEKQSDFIGNMLNNSGSQVFSILRSTAYSVSESVFFLLMIPIFSALLLYHRQLLSNALYQLFPAEQKNIVHEILIETIHEYYNFIKGMLLVYLIVGLLNSIGLWIIGVPNPFLFGFIASILTFIPYVGIMISSLLPIAVSWITYNSLWYPLAVIVVFSIVQLLEAYIIFPFAVGSRLKINTLVIIIVVIVGGILWGAAGMILFIPFTSIIKLIADRTPSLKTLSVLLGDGEVQKLSEQPISKD</sequence>
<evidence type="ECO:0000256" key="4">
    <source>
        <dbReference type="ARBA" id="ARBA00022475"/>
    </source>
</evidence>
<keyword evidence="6 8" id="KW-1133">Transmembrane helix</keyword>
<evidence type="ECO:0000256" key="1">
    <source>
        <dbReference type="ARBA" id="ARBA00004651"/>
    </source>
</evidence>
<keyword evidence="4" id="KW-1003">Cell membrane</keyword>
<reference evidence="9 10" key="1">
    <citation type="submission" date="2016-03" db="EMBL/GenBank/DDBJ databases">
        <title>Draft genome sequence of Flavobacterium fryxellicola DSM 16209.</title>
        <authorList>
            <person name="Shin S.-K."/>
            <person name="Yi H."/>
        </authorList>
    </citation>
    <scope>NUCLEOTIDE SEQUENCE [LARGE SCALE GENOMIC DNA]</scope>
    <source>
        <strain evidence="9 10">DSM 16209</strain>
    </source>
</reference>
<name>A0A167YI58_9FLAO</name>
<gene>
    <name evidence="9" type="ORF">FBFR_03940</name>
</gene>
<dbReference type="GO" id="GO:0005886">
    <property type="term" value="C:plasma membrane"/>
    <property type="evidence" value="ECO:0007669"/>
    <property type="project" value="UniProtKB-SubCell"/>
</dbReference>
<dbReference type="OrthoDB" id="9793390at2"/>
<feature type="transmembrane region" description="Helical" evidence="8">
    <location>
        <begin position="272"/>
        <end position="294"/>
    </location>
</feature>
<dbReference type="AlphaFoldDB" id="A0A167YI58"/>
<dbReference type="STRING" id="249352.SAMN05444395_10650"/>
<feature type="transmembrane region" description="Helical" evidence="8">
    <location>
        <begin position="69"/>
        <end position="90"/>
    </location>
</feature>
<evidence type="ECO:0000256" key="2">
    <source>
        <dbReference type="ARBA" id="ARBA00009773"/>
    </source>
</evidence>
<dbReference type="InterPro" id="IPR002549">
    <property type="entry name" value="AI-2E-like"/>
</dbReference>
<dbReference type="PANTHER" id="PTHR21716">
    <property type="entry name" value="TRANSMEMBRANE PROTEIN"/>
    <property type="match status" value="1"/>
</dbReference>
<feature type="transmembrane region" description="Helical" evidence="8">
    <location>
        <begin position="237"/>
        <end position="260"/>
    </location>
</feature>
<keyword evidence="3" id="KW-0813">Transport</keyword>
<feature type="transmembrane region" description="Helical" evidence="8">
    <location>
        <begin position="12"/>
        <end position="33"/>
    </location>
</feature>
<comment type="similarity">
    <text evidence="2">Belongs to the autoinducer-2 exporter (AI-2E) (TC 2.A.86) family.</text>
</comment>
<evidence type="ECO:0000313" key="10">
    <source>
        <dbReference type="Proteomes" id="UP000077164"/>
    </source>
</evidence>
<evidence type="ECO:0000256" key="3">
    <source>
        <dbReference type="ARBA" id="ARBA00022448"/>
    </source>
</evidence>
<feature type="transmembrane region" description="Helical" evidence="8">
    <location>
        <begin position="152"/>
        <end position="174"/>
    </location>
</feature>
<feature type="transmembrane region" description="Helical" evidence="8">
    <location>
        <begin position="306"/>
        <end position="331"/>
    </location>
</feature>